<feature type="compositionally biased region" description="Polar residues" evidence="1">
    <location>
        <begin position="62"/>
        <end position="74"/>
    </location>
</feature>
<feature type="compositionally biased region" description="Polar residues" evidence="1">
    <location>
        <begin position="1"/>
        <end position="15"/>
    </location>
</feature>
<protein>
    <submittedName>
        <fullName evidence="2">Uncharacterized protein</fullName>
    </submittedName>
</protein>
<sequence>MEPSRNQNVVSSDDSTVAIVSEASTVPPPGHVLPSAPPMECTQVSTMEAVPGPSSAPDVPLRTNTSQPLSSIGQQRLPPKRKLTYEELDEEEATILEGALCSSSCSQQHAHLPLSSKSLTSLTSAPRKPSFDVSMCIFHN</sequence>
<gene>
    <name evidence="2" type="ORF">g.60029</name>
</gene>
<feature type="compositionally biased region" description="Pro residues" evidence="1">
    <location>
        <begin position="26"/>
        <end position="37"/>
    </location>
</feature>
<name>A0A146LQX8_LYGHE</name>
<dbReference type="EMBL" id="GDHC01008388">
    <property type="protein sequence ID" value="JAQ10241.1"/>
    <property type="molecule type" value="Transcribed_RNA"/>
</dbReference>
<accession>A0A146LQX8</accession>
<reference evidence="2" key="1">
    <citation type="journal article" date="2016" name="Gigascience">
        <title>De novo construction of an expanded transcriptome assembly for the western tarnished plant bug, Lygus hesperus.</title>
        <authorList>
            <person name="Tassone E.E."/>
            <person name="Geib S.M."/>
            <person name="Hall B."/>
            <person name="Fabrick J.A."/>
            <person name="Brent C.S."/>
            <person name="Hull J.J."/>
        </authorList>
    </citation>
    <scope>NUCLEOTIDE SEQUENCE</scope>
</reference>
<organism evidence="2">
    <name type="scientific">Lygus hesperus</name>
    <name type="common">Western plant bug</name>
    <dbReference type="NCBI Taxonomy" id="30085"/>
    <lineage>
        <taxon>Eukaryota</taxon>
        <taxon>Metazoa</taxon>
        <taxon>Ecdysozoa</taxon>
        <taxon>Arthropoda</taxon>
        <taxon>Hexapoda</taxon>
        <taxon>Insecta</taxon>
        <taxon>Pterygota</taxon>
        <taxon>Neoptera</taxon>
        <taxon>Paraneoptera</taxon>
        <taxon>Hemiptera</taxon>
        <taxon>Heteroptera</taxon>
        <taxon>Panheteroptera</taxon>
        <taxon>Cimicomorpha</taxon>
        <taxon>Miridae</taxon>
        <taxon>Mirini</taxon>
        <taxon>Lygus</taxon>
    </lineage>
</organism>
<feature type="region of interest" description="Disordered" evidence="1">
    <location>
        <begin position="1"/>
        <end position="80"/>
    </location>
</feature>
<evidence type="ECO:0000256" key="1">
    <source>
        <dbReference type="SAM" id="MobiDB-lite"/>
    </source>
</evidence>
<evidence type="ECO:0000313" key="2">
    <source>
        <dbReference type="EMBL" id="JAQ10241.1"/>
    </source>
</evidence>
<dbReference type="AlphaFoldDB" id="A0A146LQX8"/>
<proteinExistence type="predicted"/>